<dbReference type="PANTHER" id="PTHR10039">
    <property type="entry name" value="AMELOGENIN"/>
    <property type="match status" value="1"/>
</dbReference>
<dbReference type="Pfam" id="PF24883">
    <property type="entry name" value="NPHP3_N"/>
    <property type="match status" value="2"/>
</dbReference>
<sequence>MSNRFEGHTDAGLFAGASNFHIQQQSNTVTTTHVVKTKDLLDTLKPIPGASHSRNRKTYPPDSACLPGTRQAVINPIISWATRNPILNKNDSHVMWLYGYVGCGKSSIAQAVAEEFCRRDCLVASFFFFRGSGDRSRATRLAATIASQMVRAIPSTMSSVKAALKKHPDILTSYPASLQFQHLVLEPFRMASKWTLGAKSLITGPSVIVIDGLDECEDRDEVASLIDHMLTFFKDHPRIPLRFFITSRVEEHIRTHLESPQVDLINLADNAPLEDIAYVMEMAFKEAARHNRVIQAYGEQWPSKDDLQRLVEHTGGSFIFMSTILRFILGTHPGSINPIEQLPLALDIDPGLDGLYTQTLALSEHYPHFSKIISTIALIHSPLSINGLALLLDIPRYEIVQVLIHLQAIFQVPGDDRTPVVLCHSSLHDFLNTERRSGCFYASPSNQKCIAENCLRVLSLAKAWYPTHHPGAGHEACRYASNFALAHWEATLIFSPLNFTNLQEQVRAVASYYTIVMPGEPGVTIISAFFNVRRRLLPGIHNPELANKISSRVIRELFPTVLRPTFPAGLGLLSALISRYSDDPYSQQLEQHLQRINPAYLLDSHSAHLIVDAGPGILRSVDFGDGNTAMCLDAWPKTSSQVYLYAFWLEHLKYGVDNDPTFELSALTTANFFGSTDRGGAVSREWEGHPKLKNWSDNIASNAALARMAIQAKFPDAKPHSAAAWGWLDVGGGLMRYGFTNATEFFAGASNFHIQQQSNTVATTHVVQSPNLLDTLKPIPGTSHARNRKTHPPDSACLPGTRQVVIEDIISWASRSPILNKSDSHVMWLYGYVGCGKSSIAQAVAEEFFRRDCLVASFFFFRGSGDRSRTTRLAATIASQMIRTIPSTASYVKNALKKHPDILTSYPIKLQFQHLVFEPFKMASKWSLGAKSLLTGSFLVVIDGLDECEDREEVVSLIDHMISFFKDNPRIPLRFFITSRVEEHIRTHLESPQVKLVNLADNAALEDIAYVMEMTFKEAARHNRVIQAYGEQWPSPDGLRKLVEHTGGSFIFMATILRFILGPSPGNTNPIKRLPLALEIDPGLDGLYAQTLSLSEHYPHFTEIISTIALIHSPLSINGLALLLDIPRYEVVQVLIHLQAIFQVPGDDRTPVVLCHSSLHDFLNTEHRSGRFHASPSNQKRIAEGCLRALSRYNAQYRGQHPGDGDEACLYASSFVLSHWNDSLSFLPQNSANLREQVDMVASYYKTVLPGRIGDTVISTFFVVQKRLLKGCDDRGVTNLISNSVVGDLLATVPKPAFSGGLGVLEALVSRYSDDLQYQELEEHLGRINPEYLSPSYSALLIMNAGPNLLHSVGLADGATATCFGRRRPSVTITEVYLYAFWLEHLKYAVENDDTLEASALTTRHFFGNSGTRGLHSDGGFKGWVGHPRMESWWDNLASDAVLARRAIVAKFPSIKMSPIVIWRWLMDIDGAPRYGFTTSIGFSIIDLLYGFEGVSSIKRDSPRFTRAYFNFKRDF</sequence>
<dbReference type="Proteomes" id="UP000541558">
    <property type="component" value="Unassembled WGS sequence"/>
</dbReference>
<protein>
    <recommendedName>
        <fullName evidence="3">Nephrocystin 3-like N-terminal domain-containing protein</fullName>
    </recommendedName>
</protein>
<dbReference type="Gene3D" id="3.40.50.300">
    <property type="entry name" value="P-loop containing nucleotide triphosphate hydrolases"/>
    <property type="match status" value="2"/>
</dbReference>
<dbReference type="InterPro" id="IPR027417">
    <property type="entry name" value="P-loop_NTPase"/>
</dbReference>
<organism evidence="4 5">
    <name type="scientific">Ephemerocybe angulata</name>
    <dbReference type="NCBI Taxonomy" id="980116"/>
    <lineage>
        <taxon>Eukaryota</taxon>
        <taxon>Fungi</taxon>
        <taxon>Dikarya</taxon>
        <taxon>Basidiomycota</taxon>
        <taxon>Agaricomycotina</taxon>
        <taxon>Agaricomycetes</taxon>
        <taxon>Agaricomycetidae</taxon>
        <taxon>Agaricales</taxon>
        <taxon>Agaricineae</taxon>
        <taxon>Psathyrellaceae</taxon>
        <taxon>Ephemerocybe</taxon>
    </lineage>
</organism>
<evidence type="ECO:0000259" key="3">
    <source>
        <dbReference type="Pfam" id="PF24883"/>
    </source>
</evidence>
<evidence type="ECO:0000313" key="4">
    <source>
        <dbReference type="EMBL" id="KAF5331922.1"/>
    </source>
</evidence>
<evidence type="ECO:0000313" key="5">
    <source>
        <dbReference type="Proteomes" id="UP000541558"/>
    </source>
</evidence>
<evidence type="ECO:0000256" key="1">
    <source>
        <dbReference type="ARBA" id="ARBA00022737"/>
    </source>
</evidence>
<dbReference type="SUPFAM" id="SSF52540">
    <property type="entry name" value="P-loop containing nucleoside triphosphate hydrolases"/>
    <property type="match status" value="2"/>
</dbReference>
<dbReference type="OrthoDB" id="194358at2759"/>
<comment type="caution">
    <text evidence="4">The sequence shown here is derived from an EMBL/GenBank/DDBJ whole genome shotgun (WGS) entry which is preliminary data.</text>
</comment>
<feature type="domain" description="Nephrocystin 3-like N-terminal" evidence="3">
    <location>
        <begin position="88"/>
        <end position="248"/>
    </location>
</feature>
<proteinExistence type="predicted"/>
<accession>A0A8H5BYI7</accession>
<evidence type="ECO:0000256" key="2">
    <source>
        <dbReference type="SAM" id="MobiDB-lite"/>
    </source>
</evidence>
<feature type="region of interest" description="Disordered" evidence="2">
    <location>
        <begin position="773"/>
        <end position="797"/>
    </location>
</feature>
<keyword evidence="5" id="KW-1185">Reference proteome</keyword>
<feature type="domain" description="Nephrocystin 3-like N-terminal" evidence="3">
    <location>
        <begin position="820"/>
        <end position="980"/>
    </location>
</feature>
<name>A0A8H5BYI7_9AGAR</name>
<keyword evidence="1" id="KW-0677">Repeat</keyword>
<dbReference type="EMBL" id="JAACJK010000112">
    <property type="protein sequence ID" value="KAF5331922.1"/>
    <property type="molecule type" value="Genomic_DNA"/>
</dbReference>
<dbReference type="InterPro" id="IPR056884">
    <property type="entry name" value="NPHP3-like_N"/>
</dbReference>
<reference evidence="4 5" key="1">
    <citation type="journal article" date="2020" name="ISME J.">
        <title>Uncovering the hidden diversity of litter-decomposition mechanisms in mushroom-forming fungi.</title>
        <authorList>
            <person name="Floudas D."/>
            <person name="Bentzer J."/>
            <person name="Ahren D."/>
            <person name="Johansson T."/>
            <person name="Persson P."/>
            <person name="Tunlid A."/>
        </authorList>
    </citation>
    <scope>NUCLEOTIDE SEQUENCE [LARGE SCALE GENOMIC DNA]</scope>
    <source>
        <strain evidence="4 5">CBS 175.51</strain>
    </source>
</reference>
<gene>
    <name evidence="4" type="ORF">D9611_008919</name>
</gene>
<dbReference type="PANTHER" id="PTHR10039:SF17">
    <property type="entry name" value="FUNGAL STAND N-TERMINAL GOODBYE DOMAIN-CONTAINING PROTEIN-RELATED"/>
    <property type="match status" value="1"/>
</dbReference>